<evidence type="ECO:0000313" key="2">
    <source>
        <dbReference type="EMBL" id="PGH21532.1"/>
    </source>
</evidence>
<proteinExistence type="predicted"/>
<feature type="region of interest" description="Disordered" evidence="1">
    <location>
        <begin position="1"/>
        <end position="47"/>
    </location>
</feature>
<protein>
    <submittedName>
        <fullName evidence="2">Uncharacterized protein</fullName>
    </submittedName>
</protein>
<evidence type="ECO:0000313" key="3">
    <source>
        <dbReference type="Proteomes" id="UP000224634"/>
    </source>
</evidence>
<reference evidence="2 3" key="1">
    <citation type="submission" date="2017-10" db="EMBL/GenBank/DDBJ databases">
        <title>Comparative genomics in systemic dimorphic fungi from Ajellomycetaceae.</title>
        <authorList>
            <person name="Munoz J.F."/>
            <person name="Mcewen J.G."/>
            <person name="Clay O.K."/>
            <person name="Cuomo C.A."/>
        </authorList>
    </citation>
    <scope>NUCLEOTIDE SEQUENCE [LARGE SCALE GENOMIC DNA]</scope>
    <source>
        <strain evidence="2 3">UAMH7299</strain>
    </source>
</reference>
<dbReference type="EMBL" id="PDNA01000034">
    <property type="protein sequence ID" value="PGH21532.1"/>
    <property type="molecule type" value="Genomic_DNA"/>
</dbReference>
<name>A0A2B7YL02_POLH7</name>
<organism evidence="2 3">
    <name type="scientific">Polytolypa hystricis (strain UAMH7299)</name>
    <dbReference type="NCBI Taxonomy" id="1447883"/>
    <lineage>
        <taxon>Eukaryota</taxon>
        <taxon>Fungi</taxon>
        <taxon>Dikarya</taxon>
        <taxon>Ascomycota</taxon>
        <taxon>Pezizomycotina</taxon>
        <taxon>Eurotiomycetes</taxon>
        <taxon>Eurotiomycetidae</taxon>
        <taxon>Onygenales</taxon>
        <taxon>Onygenales incertae sedis</taxon>
        <taxon>Polytolypa</taxon>
    </lineage>
</organism>
<accession>A0A2B7YL02</accession>
<comment type="caution">
    <text evidence="2">The sequence shown here is derived from an EMBL/GenBank/DDBJ whole genome shotgun (WGS) entry which is preliminary data.</text>
</comment>
<sequence length="77" mass="8250">MLEQTPPNTDGRMIGSGHGSRATGSGPPAKSPTTSRPRRATNEAVTSNTQEWIYSRIKGAIASPIDRSGPLDPYRQN</sequence>
<dbReference type="AlphaFoldDB" id="A0A2B7YL02"/>
<dbReference type="Proteomes" id="UP000224634">
    <property type="component" value="Unassembled WGS sequence"/>
</dbReference>
<gene>
    <name evidence="2" type="ORF">AJ80_03200</name>
</gene>
<keyword evidence="3" id="KW-1185">Reference proteome</keyword>
<evidence type="ECO:0000256" key="1">
    <source>
        <dbReference type="SAM" id="MobiDB-lite"/>
    </source>
</evidence>